<dbReference type="STRING" id="34508.A0A4U5NTV8"/>
<dbReference type="AlphaFoldDB" id="A0A4U5NTV8"/>
<comment type="caution">
    <text evidence="3">The sequence shown here is derived from an EMBL/GenBank/DDBJ whole genome shotgun (WGS) entry which is preliminary data.</text>
</comment>
<gene>
    <name evidence="3" type="ORF">L596_011176</name>
</gene>
<feature type="compositionally biased region" description="Pro residues" evidence="1">
    <location>
        <begin position="117"/>
        <end position="136"/>
    </location>
</feature>
<accession>A0A4U5NTV8</accession>
<dbReference type="EMBL" id="AZBU02000003">
    <property type="protein sequence ID" value="TKR86620.1"/>
    <property type="molecule type" value="Genomic_DNA"/>
</dbReference>
<protein>
    <submittedName>
        <fullName evidence="3">Uncharacterized protein</fullName>
    </submittedName>
</protein>
<dbReference type="Proteomes" id="UP000298663">
    <property type="component" value="Unassembled WGS sequence"/>
</dbReference>
<feature type="compositionally biased region" description="Polar residues" evidence="1">
    <location>
        <begin position="211"/>
        <end position="237"/>
    </location>
</feature>
<organism evidence="3 4">
    <name type="scientific">Steinernema carpocapsae</name>
    <name type="common">Entomopathogenic nematode</name>
    <dbReference type="NCBI Taxonomy" id="34508"/>
    <lineage>
        <taxon>Eukaryota</taxon>
        <taxon>Metazoa</taxon>
        <taxon>Ecdysozoa</taxon>
        <taxon>Nematoda</taxon>
        <taxon>Chromadorea</taxon>
        <taxon>Rhabditida</taxon>
        <taxon>Tylenchina</taxon>
        <taxon>Panagrolaimomorpha</taxon>
        <taxon>Strongyloidoidea</taxon>
        <taxon>Steinernematidae</taxon>
        <taxon>Steinernema</taxon>
    </lineage>
</organism>
<proteinExistence type="predicted"/>
<evidence type="ECO:0000313" key="4">
    <source>
        <dbReference type="Proteomes" id="UP000298663"/>
    </source>
</evidence>
<keyword evidence="2" id="KW-0732">Signal</keyword>
<feature type="compositionally biased region" description="Pro residues" evidence="1">
    <location>
        <begin position="169"/>
        <end position="178"/>
    </location>
</feature>
<reference evidence="3 4" key="2">
    <citation type="journal article" date="2019" name="G3 (Bethesda)">
        <title>Hybrid Assembly of the Genome of the Entomopathogenic Nematode Steinernema carpocapsae Identifies the X-Chromosome.</title>
        <authorList>
            <person name="Serra L."/>
            <person name="Macchietto M."/>
            <person name="Macias-Munoz A."/>
            <person name="McGill C.J."/>
            <person name="Rodriguez I.M."/>
            <person name="Rodriguez B."/>
            <person name="Murad R."/>
            <person name="Mortazavi A."/>
        </authorList>
    </citation>
    <scope>NUCLEOTIDE SEQUENCE [LARGE SCALE GENOMIC DNA]</scope>
    <source>
        <strain evidence="3 4">ALL</strain>
    </source>
</reference>
<sequence length="237" mass="25202">MHWRLVAATLFFASVEFVSSDFCSQCCPQNCCCCEGNVRCGGYDGCSGGDGCYSPERPTIGCQMACAQSCPSPPPCNSCSVQNSYSSNGASICGLAAPSFSAPVPPSLPQYHAFNPPALPQPPVPQYAQPPSPPQPASQNNFNSYGRAPPGSNSYPVEVSKRPSFRTRPPQPLSPPPEINQDVEMQVPSHPFPDEPFYENDKAVGIPSLDEQGTTGRGRSSPSTPFAPSTVPKQSRQ</sequence>
<evidence type="ECO:0000313" key="3">
    <source>
        <dbReference type="EMBL" id="TKR86620.1"/>
    </source>
</evidence>
<evidence type="ECO:0000256" key="1">
    <source>
        <dbReference type="SAM" id="MobiDB-lite"/>
    </source>
</evidence>
<feature type="region of interest" description="Disordered" evidence="1">
    <location>
        <begin position="111"/>
        <end position="237"/>
    </location>
</feature>
<feature type="chain" id="PRO_5020572413" evidence="2">
    <location>
        <begin position="21"/>
        <end position="237"/>
    </location>
</feature>
<evidence type="ECO:0000256" key="2">
    <source>
        <dbReference type="SAM" id="SignalP"/>
    </source>
</evidence>
<feature type="signal peptide" evidence="2">
    <location>
        <begin position="1"/>
        <end position="20"/>
    </location>
</feature>
<name>A0A4U5NTV8_STECR</name>
<reference evidence="3 4" key="1">
    <citation type="journal article" date="2015" name="Genome Biol.">
        <title>Comparative genomics of Steinernema reveals deeply conserved gene regulatory networks.</title>
        <authorList>
            <person name="Dillman A.R."/>
            <person name="Macchietto M."/>
            <person name="Porter C.F."/>
            <person name="Rogers A."/>
            <person name="Williams B."/>
            <person name="Antoshechkin I."/>
            <person name="Lee M.M."/>
            <person name="Goodwin Z."/>
            <person name="Lu X."/>
            <person name="Lewis E.E."/>
            <person name="Goodrich-Blair H."/>
            <person name="Stock S.P."/>
            <person name="Adams B.J."/>
            <person name="Sternberg P.W."/>
            <person name="Mortazavi A."/>
        </authorList>
    </citation>
    <scope>NUCLEOTIDE SEQUENCE [LARGE SCALE GENOMIC DNA]</scope>
    <source>
        <strain evidence="3 4">ALL</strain>
    </source>
</reference>
<keyword evidence="4" id="KW-1185">Reference proteome</keyword>